<sequence length="65" mass="7501">MNVTTTTNGIRPAGKIEHERSARHAESSEKRKPKTNWAWADGSRHFDWMDWHTHAALPISTDFDL</sequence>
<evidence type="ECO:0000313" key="1">
    <source>
        <dbReference type="EMBL" id="MFM0107314.1"/>
    </source>
</evidence>
<comment type="caution">
    <text evidence="1">The sequence shown here is derived from an EMBL/GenBank/DDBJ whole genome shotgun (WGS) entry which is preliminary data.</text>
</comment>
<name>A0ACC7NJP3_9BURK</name>
<reference evidence="1 2" key="1">
    <citation type="journal article" date="2024" name="Chem. Sci.">
        <title>Discovery of megapolipeptins by genome mining of a Burkholderiales bacteria collection.</title>
        <authorList>
            <person name="Paulo B.S."/>
            <person name="Recchia M.J.J."/>
            <person name="Lee S."/>
            <person name="Fergusson C.H."/>
            <person name="Romanowski S.B."/>
            <person name="Hernandez A."/>
            <person name="Krull N."/>
            <person name="Liu D.Y."/>
            <person name="Cavanagh H."/>
            <person name="Bos A."/>
            <person name="Gray C.A."/>
            <person name="Murphy B.T."/>
            <person name="Linington R.G."/>
            <person name="Eustaquio A.S."/>
        </authorList>
    </citation>
    <scope>NUCLEOTIDE SEQUENCE [LARGE SCALE GENOMIC DNA]</scope>
    <source>
        <strain evidence="1 2">RL18-126-BIB-B</strain>
    </source>
</reference>
<accession>A0ACC7NJP3</accession>
<protein>
    <submittedName>
        <fullName evidence="1">Uncharacterized protein</fullName>
    </submittedName>
</protein>
<organism evidence="1 2">
    <name type="scientific">Paraburkholderia rhynchosiae</name>
    <dbReference type="NCBI Taxonomy" id="487049"/>
    <lineage>
        <taxon>Bacteria</taxon>
        <taxon>Pseudomonadati</taxon>
        <taxon>Pseudomonadota</taxon>
        <taxon>Betaproteobacteria</taxon>
        <taxon>Burkholderiales</taxon>
        <taxon>Burkholderiaceae</taxon>
        <taxon>Paraburkholderia</taxon>
    </lineage>
</organism>
<keyword evidence="2" id="KW-1185">Reference proteome</keyword>
<evidence type="ECO:0000313" key="2">
    <source>
        <dbReference type="Proteomes" id="UP001629235"/>
    </source>
</evidence>
<proteinExistence type="predicted"/>
<dbReference type="EMBL" id="JAQQDW010000077">
    <property type="protein sequence ID" value="MFM0107314.1"/>
    <property type="molecule type" value="Genomic_DNA"/>
</dbReference>
<gene>
    <name evidence="1" type="ORF">PQR01_28495</name>
</gene>
<dbReference type="Proteomes" id="UP001629235">
    <property type="component" value="Unassembled WGS sequence"/>
</dbReference>